<reference evidence="11" key="1">
    <citation type="journal article" date="2021" name="bioRxiv">
        <title>Whole Genome Assembly and Annotation of Northern Wild Rice, Zizania palustris L., Supports a Whole Genome Duplication in the Zizania Genus.</title>
        <authorList>
            <person name="Haas M."/>
            <person name="Kono T."/>
            <person name="Macchietto M."/>
            <person name="Millas R."/>
            <person name="McGilp L."/>
            <person name="Shao M."/>
            <person name="Duquette J."/>
            <person name="Hirsch C.N."/>
            <person name="Kimball J."/>
        </authorList>
    </citation>
    <scope>NUCLEOTIDE SEQUENCE</scope>
    <source>
        <tissue evidence="11">Fresh leaf tissue</tissue>
    </source>
</reference>
<gene>
    <name evidence="11" type="ORF">GUJ93_ZPchr0013g37921</name>
</gene>
<evidence type="ECO:0000256" key="9">
    <source>
        <dbReference type="ARBA" id="ARBA00023274"/>
    </source>
</evidence>
<keyword evidence="5" id="KW-0507">mRNA processing</keyword>
<comment type="subcellular location">
    <subcellularLocation>
        <location evidence="2">Cytoplasm</location>
    </subcellularLocation>
    <subcellularLocation>
        <location evidence="1">Nucleus</location>
    </subcellularLocation>
</comment>
<evidence type="ECO:0000259" key="10">
    <source>
        <dbReference type="PROSITE" id="PS52002"/>
    </source>
</evidence>
<dbReference type="OrthoDB" id="2020720at2759"/>
<evidence type="ECO:0000256" key="4">
    <source>
        <dbReference type="ARBA" id="ARBA00022490"/>
    </source>
</evidence>
<dbReference type="GO" id="GO:0005737">
    <property type="term" value="C:cytoplasm"/>
    <property type="evidence" value="ECO:0007669"/>
    <property type="project" value="UniProtKB-SubCell"/>
</dbReference>
<keyword evidence="12" id="KW-1185">Reference proteome</keyword>
<organism evidence="11 12">
    <name type="scientific">Zizania palustris</name>
    <name type="common">Northern wild rice</name>
    <dbReference type="NCBI Taxonomy" id="103762"/>
    <lineage>
        <taxon>Eukaryota</taxon>
        <taxon>Viridiplantae</taxon>
        <taxon>Streptophyta</taxon>
        <taxon>Embryophyta</taxon>
        <taxon>Tracheophyta</taxon>
        <taxon>Spermatophyta</taxon>
        <taxon>Magnoliopsida</taxon>
        <taxon>Liliopsida</taxon>
        <taxon>Poales</taxon>
        <taxon>Poaceae</taxon>
        <taxon>BOP clade</taxon>
        <taxon>Oryzoideae</taxon>
        <taxon>Oryzeae</taxon>
        <taxon>Zizaniinae</taxon>
        <taxon>Zizania</taxon>
    </lineage>
</organism>
<accession>A0A8J5X2N3</accession>
<evidence type="ECO:0000256" key="3">
    <source>
        <dbReference type="ARBA" id="ARBA00009123"/>
    </source>
</evidence>
<dbReference type="AlphaFoldDB" id="A0A8J5X2N3"/>
<dbReference type="Proteomes" id="UP000729402">
    <property type="component" value="Unassembled WGS sequence"/>
</dbReference>
<dbReference type="PANTHER" id="PTHR10701:SF0">
    <property type="entry name" value="SMALL NUCLEAR RIBONUCLEOPROTEIN-ASSOCIATED PROTEIN B"/>
    <property type="match status" value="1"/>
</dbReference>
<dbReference type="Pfam" id="PF01423">
    <property type="entry name" value="LSM"/>
    <property type="match status" value="1"/>
</dbReference>
<protein>
    <recommendedName>
        <fullName evidence="10">Sm domain-containing protein</fullName>
    </recommendedName>
</protein>
<keyword evidence="7" id="KW-0508">mRNA splicing</keyword>
<dbReference type="GO" id="GO:0005682">
    <property type="term" value="C:U5 snRNP"/>
    <property type="evidence" value="ECO:0007669"/>
    <property type="project" value="TreeGrafter"/>
</dbReference>
<evidence type="ECO:0000256" key="2">
    <source>
        <dbReference type="ARBA" id="ARBA00004496"/>
    </source>
</evidence>
<dbReference type="SMART" id="SM00651">
    <property type="entry name" value="Sm"/>
    <property type="match status" value="1"/>
</dbReference>
<keyword evidence="8" id="KW-0539">Nucleus</keyword>
<reference evidence="11" key="2">
    <citation type="submission" date="2021-02" db="EMBL/GenBank/DDBJ databases">
        <authorList>
            <person name="Kimball J.A."/>
            <person name="Haas M.W."/>
            <person name="Macchietto M."/>
            <person name="Kono T."/>
            <person name="Duquette J."/>
            <person name="Shao M."/>
        </authorList>
    </citation>
    <scope>NUCLEOTIDE SEQUENCE</scope>
    <source>
        <tissue evidence="11">Fresh leaf tissue</tissue>
    </source>
</reference>
<evidence type="ECO:0000256" key="5">
    <source>
        <dbReference type="ARBA" id="ARBA00022664"/>
    </source>
</evidence>
<dbReference type="EMBL" id="JAAALK010000079">
    <property type="protein sequence ID" value="KAG8098493.1"/>
    <property type="molecule type" value="Genomic_DNA"/>
</dbReference>
<dbReference type="FunFam" id="2.30.30.100:FF:000004">
    <property type="entry name" value="Small nuclear ribonucleoprotein-associated proteins"/>
    <property type="match status" value="1"/>
</dbReference>
<feature type="domain" description="Sm" evidence="10">
    <location>
        <begin position="4"/>
        <end position="88"/>
    </location>
</feature>
<dbReference type="CDD" id="cd01717">
    <property type="entry name" value="Sm_B"/>
    <property type="match status" value="1"/>
</dbReference>
<keyword evidence="6" id="KW-0694">RNA-binding</keyword>
<evidence type="ECO:0000256" key="8">
    <source>
        <dbReference type="ARBA" id="ARBA00023242"/>
    </source>
</evidence>
<evidence type="ECO:0000256" key="6">
    <source>
        <dbReference type="ARBA" id="ARBA00022884"/>
    </source>
</evidence>
<evidence type="ECO:0000313" key="11">
    <source>
        <dbReference type="EMBL" id="KAG8098493.1"/>
    </source>
</evidence>
<dbReference type="GO" id="GO:0000398">
    <property type="term" value="P:mRNA splicing, via spliceosome"/>
    <property type="evidence" value="ECO:0007669"/>
    <property type="project" value="TreeGrafter"/>
</dbReference>
<dbReference type="InterPro" id="IPR047575">
    <property type="entry name" value="Sm"/>
</dbReference>
<dbReference type="GO" id="GO:0005686">
    <property type="term" value="C:U2 snRNP"/>
    <property type="evidence" value="ECO:0007669"/>
    <property type="project" value="TreeGrafter"/>
</dbReference>
<keyword evidence="9" id="KW-0687">Ribonucleoprotein</keyword>
<dbReference type="GO" id="GO:0046540">
    <property type="term" value="C:U4/U6 x U5 tri-snRNP complex"/>
    <property type="evidence" value="ECO:0007669"/>
    <property type="project" value="TreeGrafter"/>
</dbReference>
<dbReference type="InterPro" id="IPR001163">
    <property type="entry name" value="Sm_dom_euk/arc"/>
</dbReference>
<name>A0A8J5X2N3_ZIZPA</name>
<dbReference type="GO" id="GO:0071004">
    <property type="term" value="C:U2-type prespliceosome"/>
    <property type="evidence" value="ECO:0007669"/>
    <property type="project" value="TreeGrafter"/>
</dbReference>
<dbReference type="PANTHER" id="PTHR10701">
    <property type="entry name" value="SMALL NUCLEAR RIBONUCLEOPROTEIN-ASSOCIATED PROTEIN B AND N"/>
    <property type="match status" value="1"/>
</dbReference>
<dbReference type="GO" id="GO:0005685">
    <property type="term" value="C:U1 snRNP"/>
    <property type="evidence" value="ECO:0007669"/>
    <property type="project" value="TreeGrafter"/>
</dbReference>
<comment type="caution">
    <text evidence="11">The sequence shown here is derived from an EMBL/GenBank/DDBJ whole genome shotgun (WGS) entry which is preliminary data.</text>
</comment>
<dbReference type="GO" id="GO:0070990">
    <property type="term" value="F:snRNP binding"/>
    <property type="evidence" value="ECO:0007669"/>
    <property type="project" value="TreeGrafter"/>
</dbReference>
<evidence type="ECO:0000256" key="1">
    <source>
        <dbReference type="ARBA" id="ARBA00004123"/>
    </source>
</evidence>
<dbReference type="GO" id="GO:0071013">
    <property type="term" value="C:catalytic step 2 spliceosome"/>
    <property type="evidence" value="ECO:0007669"/>
    <property type="project" value="TreeGrafter"/>
</dbReference>
<dbReference type="GO" id="GO:0005687">
    <property type="term" value="C:U4 snRNP"/>
    <property type="evidence" value="ECO:0007669"/>
    <property type="project" value="TreeGrafter"/>
</dbReference>
<dbReference type="InterPro" id="IPR050914">
    <property type="entry name" value="snRNP_SmB/NAA38-like"/>
</dbReference>
<sequence>MSNPRGSKMLQFVNYRMRVTIQDGRQMVGKFLAYDRHMNLVLGDCEEFRRLPSSKSSKASGDREDRRTLGLVLLRGEEVVSMTVEGPPPPDESRAKVGGGAGALAGHGVGRAAGRGIPSGPLLQAQPGLAGPVRGVGGPALGMMQPQISRPLSTAGLVPAGHAPSAAWSSASGVPWAASPADADAVPAPTWGASRSVPRRATASAAIYEGSATNGPSKTWYAWCATTSEARDATATNVQAGNATAAWATVTWAETTAIIFYLMASCLPGPSVNRRFVDSILSSFCIALDKWIVNCR</sequence>
<keyword evidence="4" id="KW-0963">Cytoplasm</keyword>
<dbReference type="PROSITE" id="PS52002">
    <property type="entry name" value="SM"/>
    <property type="match status" value="1"/>
</dbReference>
<dbReference type="GO" id="GO:0003723">
    <property type="term" value="F:RNA binding"/>
    <property type="evidence" value="ECO:0007669"/>
    <property type="project" value="UniProtKB-KW"/>
</dbReference>
<proteinExistence type="inferred from homology"/>
<comment type="similarity">
    <text evidence="3">Belongs to the snRNP SmB/SmN family.</text>
</comment>
<evidence type="ECO:0000256" key="7">
    <source>
        <dbReference type="ARBA" id="ARBA00023187"/>
    </source>
</evidence>
<evidence type="ECO:0000313" key="12">
    <source>
        <dbReference type="Proteomes" id="UP000729402"/>
    </source>
</evidence>